<dbReference type="SUPFAM" id="SSF56601">
    <property type="entry name" value="beta-lactamase/transpeptidase-like"/>
    <property type="match status" value="1"/>
</dbReference>
<dbReference type="RefSeq" id="WP_348520379.1">
    <property type="nucleotide sequence ID" value="NZ_BSUJ01000001.1"/>
</dbReference>
<dbReference type="PANTHER" id="PTHR30627:SF24">
    <property type="entry name" value="PENICILLIN-BINDING PROTEIN 4B"/>
    <property type="match status" value="1"/>
</dbReference>
<reference evidence="3" key="1">
    <citation type="journal article" date="2019" name="Int. J. Syst. Evol. Microbiol.">
        <title>The Global Catalogue of Microorganisms (GCM) 10K type strain sequencing project: providing services to taxonomists for standard genome sequencing and annotation.</title>
        <authorList>
            <consortium name="The Broad Institute Genomics Platform"/>
            <consortium name="The Broad Institute Genome Sequencing Center for Infectious Disease"/>
            <person name="Wu L."/>
            <person name="Ma J."/>
        </authorList>
    </citation>
    <scope>NUCLEOTIDE SEQUENCE [LARGE SCALE GENOMIC DNA]</scope>
    <source>
        <strain evidence="3">NBRC 105830</strain>
    </source>
</reference>
<comment type="caution">
    <text evidence="2">The sequence shown here is derived from an EMBL/GenBank/DDBJ whole genome shotgun (WGS) entry which is preliminary data.</text>
</comment>
<keyword evidence="3" id="KW-1185">Reference proteome</keyword>
<dbReference type="PANTHER" id="PTHR30627">
    <property type="entry name" value="PEPTIDOGLYCAN D,D-TRANSPEPTIDASE"/>
    <property type="match status" value="1"/>
</dbReference>
<dbReference type="InterPro" id="IPR050515">
    <property type="entry name" value="Beta-lactam/transpept"/>
</dbReference>
<accession>A0ABQ6HSS3</accession>
<proteinExistence type="predicted"/>
<dbReference type="InterPro" id="IPR001460">
    <property type="entry name" value="PCN-bd_Tpept"/>
</dbReference>
<name>A0ABQ6HSS3_9MICO</name>
<dbReference type="Pfam" id="PF00905">
    <property type="entry name" value="Transpeptidase"/>
    <property type="match status" value="1"/>
</dbReference>
<sequence length="266" mass="26988">MTSAAALESGKYTADGLVDAPRELPLPLSSKALTNWQNGACVSGKTRITLTQALETSCNSAFGGIGIALGGDALKSQAEKFGFGDTLRIPMRATASSVPAGMDKAQSAQAAIGQYDVRVTPLQVAMTSAAIANNGIVMRPYLVSRVLDDSLGVLDQTQPEQLSKATSSETASTVARMMQSVVENGTGSNARISGVAVAGKTGTAQQGNGRPPHAWFTAFAPVGASADQKQVAVAVVVEDGGSAGQEAGGNKTAAPIARKVIQAVLG</sequence>
<gene>
    <name evidence="2" type="ORF">GCM10025862_35720</name>
</gene>
<dbReference type="Proteomes" id="UP001157109">
    <property type="component" value="Unassembled WGS sequence"/>
</dbReference>
<organism evidence="2 3">
    <name type="scientific">Arsenicicoccus piscis</name>
    <dbReference type="NCBI Taxonomy" id="673954"/>
    <lineage>
        <taxon>Bacteria</taxon>
        <taxon>Bacillati</taxon>
        <taxon>Actinomycetota</taxon>
        <taxon>Actinomycetes</taxon>
        <taxon>Micrococcales</taxon>
        <taxon>Intrasporangiaceae</taxon>
        <taxon>Arsenicicoccus</taxon>
    </lineage>
</organism>
<dbReference type="Gene3D" id="3.40.710.10">
    <property type="entry name" value="DD-peptidase/beta-lactamase superfamily"/>
    <property type="match status" value="1"/>
</dbReference>
<dbReference type="EMBL" id="BSUJ01000001">
    <property type="protein sequence ID" value="GMA21551.1"/>
    <property type="molecule type" value="Genomic_DNA"/>
</dbReference>
<dbReference type="InterPro" id="IPR012338">
    <property type="entry name" value="Beta-lactam/transpept-like"/>
</dbReference>
<evidence type="ECO:0000313" key="3">
    <source>
        <dbReference type="Proteomes" id="UP001157109"/>
    </source>
</evidence>
<feature type="domain" description="Penicillin-binding protein transpeptidase" evidence="1">
    <location>
        <begin position="1"/>
        <end position="262"/>
    </location>
</feature>
<evidence type="ECO:0000313" key="2">
    <source>
        <dbReference type="EMBL" id="GMA21551.1"/>
    </source>
</evidence>
<evidence type="ECO:0000259" key="1">
    <source>
        <dbReference type="Pfam" id="PF00905"/>
    </source>
</evidence>
<protein>
    <recommendedName>
        <fullName evidence="1">Penicillin-binding protein transpeptidase domain-containing protein</fullName>
    </recommendedName>
</protein>